<dbReference type="EMBL" id="LWDV01000009">
    <property type="protein sequence ID" value="OCL26452.1"/>
    <property type="molecule type" value="Genomic_DNA"/>
</dbReference>
<dbReference type="Proteomes" id="UP000093514">
    <property type="component" value="Unassembled WGS sequence"/>
</dbReference>
<evidence type="ECO:0000313" key="2">
    <source>
        <dbReference type="EMBL" id="OCL26452.1"/>
    </source>
</evidence>
<evidence type="ECO:0000259" key="1">
    <source>
        <dbReference type="Pfam" id="PF14343"/>
    </source>
</evidence>
<protein>
    <recommendedName>
        <fullName evidence="1">PrcB C-terminal domain-containing protein</fullName>
    </recommendedName>
</protein>
<dbReference type="Pfam" id="PF14343">
    <property type="entry name" value="PrcB_C"/>
    <property type="match status" value="1"/>
</dbReference>
<evidence type="ECO:0000313" key="3">
    <source>
        <dbReference type="Proteomes" id="UP000093514"/>
    </source>
</evidence>
<gene>
    <name evidence="2" type="ORF">U472_10655</name>
</gene>
<accession>A0A1C0A896</accession>
<reference evidence="2 3" key="2">
    <citation type="submission" date="2016-08" db="EMBL/GenBank/DDBJ databases">
        <title>Orenia metallireducens sp. nov. strain Z6, a Novel Metal-reducing Firmicute from the Deep Subsurface.</title>
        <authorList>
            <person name="Maxim B.I."/>
            <person name="Kenneth K."/>
            <person name="Flynn T.M."/>
            <person name="Oloughlin E.J."/>
            <person name="Locke R.A."/>
            <person name="Weber J.R."/>
            <person name="Egan S.M."/>
            <person name="Mackie R.I."/>
            <person name="Cann I.K."/>
        </authorList>
    </citation>
    <scope>NUCLEOTIDE SEQUENCE [LARGE SCALE GENOMIC DNA]</scope>
    <source>
        <strain evidence="2 3">Z6</strain>
    </source>
</reference>
<proteinExistence type="predicted"/>
<dbReference type="OrthoDB" id="422698at2"/>
<dbReference type="RefSeq" id="WP_068718297.1">
    <property type="nucleotide sequence ID" value="NZ_LWDV01000009.1"/>
</dbReference>
<keyword evidence="3" id="KW-1185">Reference proteome</keyword>
<dbReference type="PROSITE" id="PS51257">
    <property type="entry name" value="PROKAR_LIPOPROTEIN"/>
    <property type="match status" value="1"/>
</dbReference>
<sequence>MKVNFVLLLLTILLITGCNQNMLQSGELLYKNPEKLEGRWQQGDYPEDAKFILITEDNLLSLQEELRGINGLSFKDQLGIYVSLGEQATGGYGIKIKQVRKQDDKLVIVVKAVGPAATDIVTQVITHPYDIVKVPWPEVKDIKEVIFVSVEGKKLIKKRL</sequence>
<feature type="domain" description="PrcB C-terminal" evidence="1">
    <location>
        <begin position="80"/>
        <end position="135"/>
    </location>
</feature>
<comment type="caution">
    <text evidence="2">The sequence shown here is derived from an EMBL/GenBank/DDBJ whole genome shotgun (WGS) entry which is preliminary data.</text>
</comment>
<reference evidence="3" key="1">
    <citation type="submission" date="2016-07" db="EMBL/GenBank/DDBJ databases">
        <authorList>
            <person name="Florea S."/>
            <person name="Webb J.S."/>
            <person name="Jaromczyk J."/>
            <person name="Schardl C.L."/>
        </authorList>
    </citation>
    <scope>NUCLEOTIDE SEQUENCE [LARGE SCALE GENOMIC DNA]</scope>
    <source>
        <strain evidence="3">Z6</strain>
    </source>
</reference>
<name>A0A1C0A896_9FIRM</name>
<organism evidence="2 3">
    <name type="scientific">Orenia metallireducens</name>
    <dbReference type="NCBI Taxonomy" id="1413210"/>
    <lineage>
        <taxon>Bacteria</taxon>
        <taxon>Bacillati</taxon>
        <taxon>Bacillota</taxon>
        <taxon>Clostridia</taxon>
        <taxon>Halanaerobiales</taxon>
        <taxon>Halobacteroidaceae</taxon>
        <taxon>Orenia</taxon>
    </lineage>
</organism>
<dbReference type="InterPro" id="IPR025748">
    <property type="entry name" value="PrcB_C_dom"/>
</dbReference>
<dbReference type="AlphaFoldDB" id="A0A1C0A896"/>